<evidence type="ECO:0000259" key="1">
    <source>
        <dbReference type="Pfam" id="PF13649"/>
    </source>
</evidence>
<dbReference type="EMBL" id="JAFEKC020000003">
    <property type="protein sequence ID" value="KAK0516043.1"/>
    <property type="molecule type" value="Genomic_DNA"/>
</dbReference>
<sequence>MERPAAGPSSPLHKRETTSPFTYRYGRRFLRDVSPYLLPVDLRELNRHILRTLMLMQTFGSPFCSTLKTPPKKILELACGSAIWSSKCHQYLKQQGHAHVSFTGVDIVPVAPDLTKHGVNWRFIRHDLRQPLPFEEQEFDLIFVNNEFISLGEKAHFDPIVGLARFLKAGGVVEVWKTNLQFRCLLPDPPIAAGSPDKVVQQAESTATYTVDAATPFTKAQNPYLQSCNPWIEKAFRRHGSTATPCSLIDSQLCTELDVFGEIGSRRLALPFGPIRWENEDVSNRLSSIKNPSKRKDAATPPIMTRKRLYLTADQAALRRTALNLILGFIEGMEPFLIKESGKSQDEWDKWWAAMNVDLLERDGTFNGECLELGAWWARKK</sequence>
<evidence type="ECO:0000313" key="3">
    <source>
        <dbReference type="Proteomes" id="UP001166286"/>
    </source>
</evidence>
<dbReference type="SUPFAM" id="SSF53335">
    <property type="entry name" value="S-adenosyl-L-methionine-dependent methyltransferases"/>
    <property type="match status" value="1"/>
</dbReference>
<comment type="caution">
    <text evidence="2">The sequence shown here is derived from an EMBL/GenBank/DDBJ whole genome shotgun (WGS) entry which is preliminary data.</text>
</comment>
<dbReference type="InterPro" id="IPR029063">
    <property type="entry name" value="SAM-dependent_MTases_sf"/>
</dbReference>
<gene>
    <name evidence="2" type="ORF">JMJ35_002077</name>
</gene>
<protein>
    <recommendedName>
        <fullName evidence="1">Methyltransferase domain-containing protein</fullName>
    </recommendedName>
</protein>
<keyword evidence="3" id="KW-1185">Reference proteome</keyword>
<dbReference type="InterPro" id="IPR041698">
    <property type="entry name" value="Methyltransf_25"/>
</dbReference>
<evidence type="ECO:0000313" key="2">
    <source>
        <dbReference type="EMBL" id="KAK0516043.1"/>
    </source>
</evidence>
<dbReference type="Pfam" id="PF13649">
    <property type="entry name" value="Methyltransf_25"/>
    <property type="match status" value="1"/>
</dbReference>
<dbReference type="CDD" id="cd02440">
    <property type="entry name" value="AdoMet_MTases"/>
    <property type="match status" value="1"/>
</dbReference>
<organism evidence="2 3">
    <name type="scientific">Cladonia borealis</name>
    <dbReference type="NCBI Taxonomy" id="184061"/>
    <lineage>
        <taxon>Eukaryota</taxon>
        <taxon>Fungi</taxon>
        <taxon>Dikarya</taxon>
        <taxon>Ascomycota</taxon>
        <taxon>Pezizomycotina</taxon>
        <taxon>Lecanoromycetes</taxon>
        <taxon>OSLEUM clade</taxon>
        <taxon>Lecanoromycetidae</taxon>
        <taxon>Lecanorales</taxon>
        <taxon>Lecanorineae</taxon>
        <taxon>Cladoniaceae</taxon>
        <taxon>Cladonia</taxon>
    </lineage>
</organism>
<dbReference type="Gene3D" id="3.40.50.150">
    <property type="entry name" value="Vaccinia Virus protein VP39"/>
    <property type="match status" value="1"/>
</dbReference>
<feature type="domain" description="Methyltransferase" evidence="1">
    <location>
        <begin position="74"/>
        <end position="171"/>
    </location>
</feature>
<dbReference type="Proteomes" id="UP001166286">
    <property type="component" value="Unassembled WGS sequence"/>
</dbReference>
<name>A0AA39V4M7_9LECA</name>
<accession>A0AA39V4M7</accession>
<dbReference type="AlphaFoldDB" id="A0AA39V4M7"/>
<reference evidence="2" key="1">
    <citation type="submission" date="2023-03" db="EMBL/GenBank/DDBJ databases">
        <title>Complete genome of Cladonia borealis.</title>
        <authorList>
            <person name="Park H."/>
        </authorList>
    </citation>
    <scope>NUCLEOTIDE SEQUENCE</scope>
    <source>
        <strain evidence="2">ANT050790</strain>
    </source>
</reference>
<proteinExistence type="predicted"/>